<feature type="compositionally biased region" description="Low complexity" evidence="3">
    <location>
        <begin position="57"/>
        <end position="96"/>
    </location>
</feature>
<dbReference type="PANTHER" id="PTHR31906">
    <property type="entry name" value="PLASTID-LIPID-ASSOCIATED PROTEIN 4, CHLOROPLASTIC-RELATED"/>
    <property type="match status" value="1"/>
</dbReference>
<feature type="compositionally biased region" description="Polar residues" evidence="3">
    <location>
        <begin position="39"/>
        <end position="48"/>
    </location>
</feature>
<dbReference type="InterPro" id="IPR006843">
    <property type="entry name" value="PAP/fibrillin_dom"/>
</dbReference>
<accession>A0A7S0SJR6</accession>
<dbReference type="EMBL" id="HBFC01017658">
    <property type="protein sequence ID" value="CAD8707838.1"/>
    <property type="molecule type" value="Transcribed_RNA"/>
</dbReference>
<reference evidence="5" key="1">
    <citation type="submission" date="2021-01" db="EMBL/GenBank/DDBJ databases">
        <authorList>
            <person name="Corre E."/>
            <person name="Pelletier E."/>
            <person name="Niang G."/>
            <person name="Scheremetjew M."/>
            <person name="Finn R."/>
            <person name="Kale V."/>
            <person name="Holt S."/>
            <person name="Cochrane G."/>
            <person name="Meng A."/>
            <person name="Brown T."/>
            <person name="Cohen L."/>
        </authorList>
    </citation>
    <scope>NUCLEOTIDE SEQUENCE</scope>
    <source>
        <strain evidence="5">SL-175</strain>
    </source>
</reference>
<evidence type="ECO:0000256" key="2">
    <source>
        <dbReference type="ARBA" id="ARBA00022640"/>
    </source>
</evidence>
<organism evidence="5">
    <name type="scientific">Mantoniella antarctica</name>
    <dbReference type="NCBI Taxonomy" id="81844"/>
    <lineage>
        <taxon>Eukaryota</taxon>
        <taxon>Viridiplantae</taxon>
        <taxon>Chlorophyta</taxon>
        <taxon>Mamiellophyceae</taxon>
        <taxon>Mamiellales</taxon>
        <taxon>Mamiellaceae</taxon>
        <taxon>Mantoniella</taxon>
    </lineage>
</organism>
<name>A0A7S0SJR6_9CHLO</name>
<comment type="subcellular location">
    <subcellularLocation>
        <location evidence="1">Plastid</location>
    </subcellularLocation>
</comment>
<gene>
    <name evidence="5" type="ORF">MANT1106_LOCUS10521</name>
</gene>
<dbReference type="Pfam" id="PF04755">
    <property type="entry name" value="PAP_fibrillin"/>
    <property type="match status" value="2"/>
</dbReference>
<feature type="region of interest" description="Disordered" evidence="3">
    <location>
        <begin position="1"/>
        <end position="96"/>
    </location>
</feature>
<proteinExistence type="predicted"/>
<evidence type="ECO:0000256" key="3">
    <source>
        <dbReference type="SAM" id="MobiDB-lite"/>
    </source>
</evidence>
<dbReference type="AlphaFoldDB" id="A0A7S0SJR6"/>
<dbReference type="InterPro" id="IPR039633">
    <property type="entry name" value="PAP"/>
</dbReference>
<evidence type="ECO:0000313" key="5">
    <source>
        <dbReference type="EMBL" id="CAD8707838.1"/>
    </source>
</evidence>
<keyword evidence="2" id="KW-0934">Plastid</keyword>
<protein>
    <recommendedName>
        <fullName evidence="4">Plastid lipid-associated protein/fibrillin conserved domain-containing protein</fullName>
    </recommendedName>
</protein>
<dbReference type="GO" id="GO:0009536">
    <property type="term" value="C:plastid"/>
    <property type="evidence" value="ECO:0007669"/>
    <property type="project" value="UniProtKB-SubCell"/>
</dbReference>
<feature type="domain" description="Plastid lipid-associated protein/fibrillin conserved" evidence="4">
    <location>
        <begin position="117"/>
        <end position="164"/>
    </location>
</feature>
<sequence>MAPRARMLSYPHAGASGARQTRSTAGGAGPASGRRGLRTPTSLANTPSIPVRTKCNGQGSTSGSTSGATSGSTSGSFEGAEGTPAPAEVAVSSDSSSVRSVEAEGVLLARLRAVGGRGSSASDEEERAIADAVTILETEGWGLSLPATRAEIQGTWRLLYTSKSTFDIKNPLGSRVDGSAPGIEGFFTAIFGDKAGGKMAAAASSASSSPIQRTVTSLEAFTIQQAIRLGGDDDRVDQVVQFGEGGYLRLSAAASVNAVNTPDRIDFAFDLAYFEIRATPFGALPTPLRIPYPVPFRLLGDEAKGWLDTTYLGQNVRVSRGNKGTTFILVREATDGSGTALPYDF</sequence>
<feature type="domain" description="Plastid lipid-associated protein/fibrillin conserved" evidence="4">
    <location>
        <begin position="204"/>
        <end position="329"/>
    </location>
</feature>
<evidence type="ECO:0000256" key="1">
    <source>
        <dbReference type="ARBA" id="ARBA00004474"/>
    </source>
</evidence>
<evidence type="ECO:0000259" key="4">
    <source>
        <dbReference type="Pfam" id="PF04755"/>
    </source>
</evidence>